<protein>
    <recommendedName>
        <fullName evidence="3">Farnesoic acid o-methyltransferase</fullName>
    </recommendedName>
</protein>
<name>A0AAQ4FGJ3_AMBAM</name>
<comment type="caution">
    <text evidence="1">The sequence shown here is derived from an EMBL/GenBank/DDBJ whole genome shotgun (WGS) entry which is preliminary data.</text>
</comment>
<dbReference type="PANTHER" id="PTHR31649">
    <property type="entry name" value="AGAP009604-PA"/>
    <property type="match status" value="1"/>
</dbReference>
<accession>A0AAQ4FGJ3</accession>
<reference evidence="1 2" key="1">
    <citation type="journal article" date="2023" name="Arcadia Sci">
        <title>De novo assembly of a long-read Amblyomma americanum tick genome.</title>
        <authorList>
            <person name="Chou S."/>
            <person name="Poskanzer K.E."/>
            <person name="Rollins M."/>
            <person name="Thuy-Boun P.S."/>
        </authorList>
    </citation>
    <scope>NUCLEOTIDE SEQUENCE [LARGE SCALE GENOMIC DNA]</scope>
    <source>
        <strain evidence="1">F_SG_1</strain>
        <tissue evidence="1">Salivary glands</tissue>
    </source>
</reference>
<keyword evidence="2" id="KW-1185">Reference proteome</keyword>
<proteinExistence type="predicted"/>
<dbReference type="Pfam" id="PF11901">
    <property type="entry name" value="DM9"/>
    <property type="match status" value="1"/>
</dbReference>
<gene>
    <name evidence="1" type="ORF">V5799_007559</name>
</gene>
<dbReference type="EMBL" id="JARKHS020003050">
    <property type="protein sequence ID" value="KAK8786076.1"/>
    <property type="molecule type" value="Genomic_DNA"/>
</dbReference>
<feature type="non-terminal residue" evidence="1">
    <location>
        <position position="1"/>
    </location>
</feature>
<evidence type="ECO:0008006" key="3">
    <source>
        <dbReference type="Google" id="ProtNLM"/>
    </source>
</evidence>
<evidence type="ECO:0000313" key="1">
    <source>
        <dbReference type="EMBL" id="KAK8786076.1"/>
    </source>
</evidence>
<organism evidence="1 2">
    <name type="scientific">Amblyomma americanum</name>
    <name type="common">Lone star tick</name>
    <dbReference type="NCBI Taxonomy" id="6943"/>
    <lineage>
        <taxon>Eukaryota</taxon>
        <taxon>Metazoa</taxon>
        <taxon>Ecdysozoa</taxon>
        <taxon>Arthropoda</taxon>
        <taxon>Chelicerata</taxon>
        <taxon>Arachnida</taxon>
        <taxon>Acari</taxon>
        <taxon>Parasitiformes</taxon>
        <taxon>Ixodida</taxon>
        <taxon>Ixodoidea</taxon>
        <taxon>Ixodidae</taxon>
        <taxon>Amblyomminae</taxon>
        <taxon>Amblyomma</taxon>
    </lineage>
</organism>
<dbReference type="InterPro" id="IPR006616">
    <property type="entry name" value="DM9_repeat"/>
</dbReference>
<dbReference type="SMART" id="SM00696">
    <property type="entry name" value="DM9"/>
    <property type="match status" value="2"/>
</dbReference>
<dbReference type="PANTHER" id="PTHR31649:SF1">
    <property type="entry name" value="FARNESOIC ACID O-METHYL TRANSFERASE DOMAIN-CONTAINING PROTEIN"/>
    <property type="match status" value="1"/>
</dbReference>
<sequence>IEYKSPGVWVLCHGGNLPLNAVAGDDGKESEISYVGRALQSGDVIPGRVVPSSKCCYVGHSYKEFEHKDYQVLVTEPSTLVWLPSSNGAVPSGAIQGGAGYKGEPLYIARAPVNGKKTIGKVHPSLNAAFIPYGGTEHRFTEYEVLVCKTNNF</sequence>
<evidence type="ECO:0000313" key="2">
    <source>
        <dbReference type="Proteomes" id="UP001321473"/>
    </source>
</evidence>
<dbReference type="Proteomes" id="UP001321473">
    <property type="component" value="Unassembled WGS sequence"/>
</dbReference>
<dbReference type="AlphaFoldDB" id="A0AAQ4FGJ3"/>